<evidence type="ECO:0000313" key="3">
    <source>
        <dbReference type="EMBL" id="NMM45364.1"/>
    </source>
</evidence>
<dbReference type="Proteomes" id="UP000539372">
    <property type="component" value="Unassembled WGS sequence"/>
</dbReference>
<evidence type="ECO:0000259" key="2">
    <source>
        <dbReference type="PROSITE" id="PS50937"/>
    </source>
</evidence>
<keyword evidence="4" id="KW-1185">Reference proteome</keyword>
<dbReference type="Pfam" id="PF13411">
    <property type="entry name" value="MerR_1"/>
    <property type="match status" value="1"/>
</dbReference>
<dbReference type="AlphaFoldDB" id="A0A7Y0E178"/>
<dbReference type="RefSeq" id="WP_169625708.1">
    <property type="nucleotide sequence ID" value="NZ_JABBNT010000003.1"/>
</dbReference>
<feature type="domain" description="HTH merR-type" evidence="2">
    <location>
        <begin position="3"/>
        <end position="71"/>
    </location>
</feature>
<comment type="caution">
    <text evidence="3">The sequence shown here is derived from an EMBL/GenBank/DDBJ whole genome shotgun (WGS) entry which is preliminary data.</text>
</comment>
<dbReference type="SMART" id="SM00422">
    <property type="entry name" value="HTH_MERR"/>
    <property type="match status" value="1"/>
</dbReference>
<dbReference type="InterPro" id="IPR000551">
    <property type="entry name" value="MerR-type_HTH_dom"/>
</dbReference>
<dbReference type="PANTHER" id="PTHR30204">
    <property type="entry name" value="REDOX-CYCLING DRUG-SENSING TRANSCRIPTIONAL ACTIVATOR SOXR"/>
    <property type="match status" value="1"/>
</dbReference>
<dbReference type="EMBL" id="JABBNT010000003">
    <property type="protein sequence ID" value="NMM45364.1"/>
    <property type="molecule type" value="Genomic_DNA"/>
</dbReference>
<evidence type="ECO:0000256" key="1">
    <source>
        <dbReference type="ARBA" id="ARBA00023125"/>
    </source>
</evidence>
<dbReference type="PANTHER" id="PTHR30204:SF97">
    <property type="entry name" value="MERR FAMILY REGULATORY PROTEIN"/>
    <property type="match status" value="1"/>
</dbReference>
<accession>A0A7Y0E178</accession>
<dbReference type="PROSITE" id="PS50937">
    <property type="entry name" value="HTH_MERR_2"/>
    <property type="match status" value="1"/>
</dbReference>
<organism evidence="3 4">
    <name type="scientific">Pacificispira spongiicola</name>
    <dbReference type="NCBI Taxonomy" id="2729598"/>
    <lineage>
        <taxon>Bacteria</taxon>
        <taxon>Pseudomonadati</taxon>
        <taxon>Pseudomonadota</taxon>
        <taxon>Alphaproteobacteria</taxon>
        <taxon>Rhodospirillales</taxon>
        <taxon>Rhodospirillaceae</taxon>
        <taxon>Pacificispira</taxon>
    </lineage>
</organism>
<dbReference type="SUPFAM" id="SSF46955">
    <property type="entry name" value="Putative DNA-binding domain"/>
    <property type="match status" value="1"/>
</dbReference>
<dbReference type="CDD" id="cd04781">
    <property type="entry name" value="HTH_MerR-like_sg6"/>
    <property type="match status" value="1"/>
</dbReference>
<protein>
    <submittedName>
        <fullName evidence="3">Helix-turn-helix domain-containing protein</fullName>
    </submittedName>
</protein>
<keyword evidence="1" id="KW-0238">DNA-binding</keyword>
<dbReference type="GO" id="GO:0003677">
    <property type="term" value="F:DNA binding"/>
    <property type="evidence" value="ECO:0007669"/>
    <property type="project" value="UniProtKB-KW"/>
</dbReference>
<dbReference type="PRINTS" id="PR00040">
    <property type="entry name" value="HTHMERR"/>
</dbReference>
<proteinExistence type="predicted"/>
<name>A0A7Y0E178_9PROT</name>
<dbReference type="InterPro" id="IPR047057">
    <property type="entry name" value="MerR_fam"/>
</dbReference>
<dbReference type="InterPro" id="IPR009061">
    <property type="entry name" value="DNA-bd_dom_put_sf"/>
</dbReference>
<dbReference type="Gene3D" id="1.10.1660.10">
    <property type="match status" value="1"/>
</dbReference>
<reference evidence="3 4" key="1">
    <citation type="submission" date="2020-04" db="EMBL/GenBank/DDBJ databases">
        <title>Rhodospirillaceae bacterium KN72 isolated from deep sea.</title>
        <authorList>
            <person name="Zhang D.-C."/>
        </authorList>
    </citation>
    <scope>NUCLEOTIDE SEQUENCE [LARGE SCALE GENOMIC DNA]</scope>
    <source>
        <strain evidence="3 4">KN72</strain>
    </source>
</reference>
<dbReference type="GO" id="GO:0003700">
    <property type="term" value="F:DNA-binding transcription factor activity"/>
    <property type="evidence" value="ECO:0007669"/>
    <property type="project" value="InterPro"/>
</dbReference>
<sequence>MKMIDIGQLAAQSGVPASTLRYYDEIGLISSVTRHGLRRQFGPEAIWRLRLIALGKKAGFSLSEIADVVGAGGVTELPRPVLKARVAEIDKQIEELQVLRDTIQHVAECTAPSHLECPRFQKLLRIATRQKSGDG</sequence>
<gene>
    <name evidence="3" type="ORF">HH303_12795</name>
</gene>
<evidence type="ECO:0000313" key="4">
    <source>
        <dbReference type="Proteomes" id="UP000539372"/>
    </source>
</evidence>